<organism evidence="5 6">
    <name type="scientific">Acinetobacter gerneri</name>
    <dbReference type="NCBI Taxonomy" id="202952"/>
    <lineage>
        <taxon>Bacteria</taxon>
        <taxon>Pseudomonadati</taxon>
        <taxon>Pseudomonadota</taxon>
        <taxon>Gammaproteobacteria</taxon>
        <taxon>Moraxellales</taxon>
        <taxon>Moraxellaceae</taxon>
        <taxon>Acinetobacter</taxon>
    </lineage>
</organism>
<comment type="caution">
    <text evidence="5">The sequence shown here is derived from an EMBL/GenBank/DDBJ whole genome shotgun (WGS) entry which is preliminary data.</text>
</comment>
<dbReference type="InterPro" id="IPR000182">
    <property type="entry name" value="GNAT_dom"/>
</dbReference>
<feature type="domain" description="N-acetyltransferase" evidence="4">
    <location>
        <begin position="14"/>
        <end position="157"/>
    </location>
</feature>
<dbReference type="GO" id="GO:0016747">
    <property type="term" value="F:acyltransferase activity, transferring groups other than amino-acyl groups"/>
    <property type="evidence" value="ECO:0007669"/>
    <property type="project" value="InterPro"/>
</dbReference>
<keyword evidence="2" id="KW-0012">Acyltransferase</keyword>
<dbReference type="InterPro" id="IPR051531">
    <property type="entry name" value="N-acetyltransferase"/>
</dbReference>
<dbReference type="Proteomes" id="UP001243195">
    <property type="component" value="Unassembled WGS sequence"/>
</dbReference>
<dbReference type="InterPro" id="IPR016181">
    <property type="entry name" value="Acyl_CoA_acyltransferase"/>
</dbReference>
<gene>
    <name evidence="5" type="ORF">RFH51_16980</name>
</gene>
<evidence type="ECO:0000313" key="5">
    <source>
        <dbReference type="EMBL" id="MDQ9073150.1"/>
    </source>
</evidence>
<proteinExistence type="inferred from homology"/>
<evidence type="ECO:0000256" key="2">
    <source>
        <dbReference type="ARBA" id="ARBA00023315"/>
    </source>
</evidence>
<comment type="similarity">
    <text evidence="3">Belongs to the acetyltransferase family. RimJ subfamily.</text>
</comment>
<dbReference type="Pfam" id="PF13302">
    <property type="entry name" value="Acetyltransf_3"/>
    <property type="match status" value="1"/>
</dbReference>
<dbReference type="EMBL" id="JAVIDA010000035">
    <property type="protein sequence ID" value="MDQ9073150.1"/>
    <property type="molecule type" value="Genomic_DNA"/>
</dbReference>
<sequence>MQFEAFKIENEQVVLNILNENDAEDLYQALIHSLPVFRKFPASMPWVMQEPSLDSSKAFCRSRVLALLNKENFVYSIRDAKTYAFIGVIDIHKIDWVNNTAAVGFWANVAYHGQGYMTEALRLFVDDLIENKGFKQLDAFVDTENVKARQLCLRANFYLSEIEYQSAQNPIDGSMRDICLYKLESKV</sequence>
<dbReference type="SUPFAM" id="SSF55729">
    <property type="entry name" value="Acyl-CoA N-acyltransferases (Nat)"/>
    <property type="match status" value="1"/>
</dbReference>
<reference evidence="5" key="1">
    <citation type="submission" date="2023-08" db="EMBL/GenBank/DDBJ databases">
        <title>Emergence of clinically-relevant ST2 carbapenem-resistant Acinetobacter baumannii strains in hospital sewages in Zhejiang, East of China.</title>
        <authorList>
            <person name="Kaichao C."/>
            <person name="Zhang R."/>
        </authorList>
    </citation>
    <scope>NUCLEOTIDE SEQUENCE</scope>
    <source>
        <strain evidence="5">M-SY-60</strain>
    </source>
</reference>
<accession>A0AAW8JNN6</accession>
<dbReference type="Gene3D" id="3.40.630.30">
    <property type="match status" value="1"/>
</dbReference>
<evidence type="ECO:0000313" key="6">
    <source>
        <dbReference type="Proteomes" id="UP001243195"/>
    </source>
</evidence>
<evidence type="ECO:0000256" key="1">
    <source>
        <dbReference type="ARBA" id="ARBA00022679"/>
    </source>
</evidence>
<dbReference type="AlphaFoldDB" id="A0AAW8JNN6"/>
<protein>
    <submittedName>
        <fullName evidence="5">GNAT family N-acetyltransferase</fullName>
    </submittedName>
</protein>
<evidence type="ECO:0000259" key="4">
    <source>
        <dbReference type="Pfam" id="PF13302"/>
    </source>
</evidence>
<evidence type="ECO:0000256" key="3">
    <source>
        <dbReference type="ARBA" id="ARBA00038502"/>
    </source>
</evidence>
<keyword evidence="1" id="KW-0808">Transferase</keyword>
<name>A0AAW8JNN6_9GAMM</name>
<dbReference type="RefSeq" id="WP_308956275.1">
    <property type="nucleotide sequence ID" value="NZ_JAVICY010000014.1"/>
</dbReference>
<dbReference type="PANTHER" id="PTHR43792:SF8">
    <property type="entry name" value="[RIBOSOMAL PROTEIN US5]-ALANINE N-ACETYLTRANSFERASE"/>
    <property type="match status" value="1"/>
</dbReference>
<dbReference type="PANTHER" id="PTHR43792">
    <property type="entry name" value="GNAT FAMILY, PUTATIVE (AFU_ORTHOLOGUE AFUA_3G00765)-RELATED-RELATED"/>
    <property type="match status" value="1"/>
</dbReference>